<evidence type="ECO:0000313" key="4">
    <source>
        <dbReference type="Proteomes" id="UP001269271"/>
    </source>
</evidence>
<feature type="non-terminal residue" evidence="3">
    <location>
        <position position="853"/>
    </location>
</feature>
<comment type="caution">
    <text evidence="3">The sequence shown here is derived from an EMBL/GenBank/DDBJ whole genome shotgun (WGS) entry which is preliminary data.</text>
</comment>
<keyword evidence="4" id="KW-1185">Reference proteome</keyword>
<organism evidence="3 4">
    <name type="scientific">Staphylococcus haemolyticus</name>
    <dbReference type="NCBI Taxonomy" id="1283"/>
    <lineage>
        <taxon>Bacteria</taxon>
        <taxon>Bacillati</taxon>
        <taxon>Bacillota</taxon>
        <taxon>Bacilli</taxon>
        <taxon>Bacillales</taxon>
        <taxon>Staphylococcaceae</taxon>
        <taxon>Staphylococcus</taxon>
    </lineage>
</organism>
<evidence type="ECO:0000259" key="2">
    <source>
        <dbReference type="Pfam" id="PF08428"/>
    </source>
</evidence>
<dbReference type="EMBL" id="JAVSOO010000053">
    <property type="protein sequence ID" value="MDT4287757.1"/>
    <property type="molecule type" value="Genomic_DNA"/>
</dbReference>
<feature type="non-terminal residue" evidence="3">
    <location>
        <position position="1"/>
    </location>
</feature>
<feature type="domain" description="Rib" evidence="2">
    <location>
        <begin position="775"/>
        <end position="853"/>
    </location>
</feature>
<feature type="region of interest" description="Disordered" evidence="1">
    <location>
        <begin position="689"/>
        <end position="750"/>
    </location>
</feature>
<dbReference type="Pfam" id="PF08428">
    <property type="entry name" value="Rib"/>
    <property type="match status" value="2"/>
</dbReference>
<accession>A0ABU3IJS0</accession>
<dbReference type="Proteomes" id="UP001269271">
    <property type="component" value="Unassembled WGS sequence"/>
</dbReference>
<dbReference type="RefSeq" id="WP_313657062.1">
    <property type="nucleotide sequence ID" value="NZ_JAVSOO010000053.1"/>
</dbReference>
<evidence type="ECO:0000313" key="3">
    <source>
        <dbReference type="EMBL" id="MDT4287757.1"/>
    </source>
</evidence>
<sequence length="853" mass="91575">TEEKASKESTTEQPSTEEKASKESTTEQPSTEEKASKESTTEQPSTEEKASKESTTEQPSTEEKASKESTTEQSSTEEKASKESTTEQPSAEEKASKESTTEQPSTEEKTSEESTTEGSTVIDKDSNQSVQNISQNLGVSNEETISALSDAGVNTSNASEVDAIAALIQKDYQNNKNENPVATFSNTSSQATTNNNTRTRTLANKIRIAAAAVAEDNSKIIDADALANGYIKSQTDATNAANTLSGRAWVVDQGTPATMSNGLTSVPEGTPVYMQWIDKDGVVSPIYRAHTNNSLSTSGGSQVGPGAYAFDLRQAYTDANGKEHKYSATSGQYYKLWIEDYQTKNGNTVTMLRQAGGFFPGSYVNSVTSNNIGQFPLIGTNMQRTGIYMGVKPSSDYMTTSKDQWIHDTQGPISNPAVNTKAKNTVSGQVWLETGTGVDLANSATGPNLSGNDKVAPGYTVVMSSLTSEGIQAYKAAVDSLPESERADAARVLLSDHPEYISATVYGETDANGRYTLRFPDGTLNDKYMYGYVVNPNGEVQNAYSSFTSPQFRSPMANSSFVPQSRPGQNLIVNPMWYNLNFALVPQNDVKIDITNYNNTTKPARPGDVAQIDLSGTQLSPLPTHIEWRDKNGNVVSKTDDITSFTDGEQKGQFTVPASAQNGDIYTVVLVTGGKDVGADSFVVGTPKDNNVYEPTTEGVDKQYGEPTTEDDVTGSVTIPDYPADKEQPTITVDDPTQLPDGNTPGKTEVDVTVKYPDGTEDHIKVPVTVGEQADNDAYEPTTDGVTKDHGTPTTADDVTGSVTIPDYPADKEQPTITVDDETQLPDGNTPGKTEVDVTVKYPDGTEDHIKVP</sequence>
<feature type="compositionally biased region" description="Basic and acidic residues" evidence="1">
    <location>
        <begin position="1"/>
        <end position="112"/>
    </location>
</feature>
<dbReference type="InterPro" id="IPR059115">
    <property type="entry name" value="Rib"/>
</dbReference>
<protein>
    <submittedName>
        <fullName evidence="3">Rib/alpha-like domain-containing protein</fullName>
    </submittedName>
</protein>
<feature type="domain" description="Rib" evidence="2">
    <location>
        <begin position="689"/>
        <end position="771"/>
    </location>
</feature>
<feature type="compositionally biased region" description="Polar residues" evidence="1">
    <location>
        <begin position="792"/>
        <end position="803"/>
    </location>
</feature>
<gene>
    <name evidence="3" type="ORF">RO950_12345</name>
</gene>
<evidence type="ECO:0000256" key="1">
    <source>
        <dbReference type="SAM" id="MobiDB-lite"/>
    </source>
</evidence>
<reference evidence="3 4" key="1">
    <citation type="submission" date="2023-08" db="EMBL/GenBank/DDBJ databases">
        <title>Genomic surveillance of Staphylococcus haemolyticus neonatal outbreak in southern France.</title>
        <authorList>
            <person name="Magnan C."/>
            <person name="Morsli M."/>
            <person name="Thiery B."/>
            <person name="Salipante F."/>
            <person name="Attar J."/>
            <person name="Massimo D.M."/>
            <person name="Ory J."/>
            <person name="Pantel A."/>
            <person name="Lavigne J.-P."/>
        </authorList>
    </citation>
    <scope>NUCLEOTIDE SEQUENCE [LARGE SCALE GENOMIC DNA]</scope>
    <source>
        <strain evidence="3 4">NSH026</strain>
    </source>
</reference>
<feature type="compositionally biased region" description="Basic and acidic residues" evidence="1">
    <location>
        <begin position="834"/>
        <end position="853"/>
    </location>
</feature>
<proteinExistence type="predicted"/>
<feature type="region of interest" description="Disordered" evidence="1">
    <location>
        <begin position="775"/>
        <end position="853"/>
    </location>
</feature>
<name>A0ABU3IJS0_STAHA</name>
<feature type="region of interest" description="Disordered" evidence="1">
    <location>
        <begin position="1"/>
        <end position="129"/>
    </location>
</feature>